<dbReference type="Pfam" id="PF02260">
    <property type="entry name" value="FATC"/>
    <property type="match status" value="1"/>
</dbReference>
<feature type="compositionally biased region" description="Polar residues" evidence="3">
    <location>
        <begin position="2073"/>
        <end position="2089"/>
    </location>
</feature>
<dbReference type="OrthoDB" id="5570127at2759"/>
<evidence type="ECO:0000313" key="8">
    <source>
        <dbReference type="RefSeq" id="XP_020107918.1"/>
    </source>
</evidence>
<protein>
    <submittedName>
        <fullName evidence="8">Transformation/transcription domain-associated protein-like</fullName>
    </submittedName>
</protein>
<name>A0A6P5GPD9_ANACO</name>
<dbReference type="PROSITE" id="PS51189">
    <property type="entry name" value="FAT"/>
    <property type="match status" value="1"/>
</dbReference>
<dbReference type="CDD" id="cd05163">
    <property type="entry name" value="PIKK_TRRAP"/>
    <property type="match status" value="1"/>
</dbReference>
<dbReference type="InterPro" id="IPR016024">
    <property type="entry name" value="ARM-type_fold"/>
</dbReference>
<feature type="compositionally biased region" description="Low complexity" evidence="3">
    <location>
        <begin position="176"/>
        <end position="186"/>
    </location>
</feature>
<feature type="region of interest" description="Disordered" evidence="3">
    <location>
        <begin position="1032"/>
        <end position="1051"/>
    </location>
</feature>
<feature type="compositionally biased region" description="Polar residues" evidence="3">
    <location>
        <begin position="1041"/>
        <end position="1051"/>
    </location>
</feature>
<feature type="compositionally biased region" description="Pro residues" evidence="3">
    <location>
        <begin position="162"/>
        <end position="175"/>
    </location>
</feature>
<feature type="compositionally biased region" description="Gly residues" evidence="3">
    <location>
        <begin position="3285"/>
        <end position="3299"/>
    </location>
</feature>
<feature type="region of interest" description="Disordered" evidence="3">
    <location>
        <begin position="2071"/>
        <end position="2093"/>
    </location>
</feature>
<sequence length="3905" mass="440810">MAPILNYEQHAQRLIEPDLPAQVRLQMVMEVRDNLEIAHTSEYLNFLKCYFRAFSAILEQLTTPQWAESAEHKLRNVVVEILNRLPHSEVLRPFVQDLLKLSLHVLTHDNEDNALISIRIIFDLLRNFRPTVESEVQPFLDFVCNIYRNFPATVNHFFNNPNPNPNPSNPNPPSSSNPTNSSIIPGGDDGGGPGLIGPFIGSAQLNPSTRSFKIVTESPLVVMFLFQLYTKLVQTNIPYLLPLMVTAISIPGPDKVPAHLKTQFIELKGAQVKTLSFLTYLLKSYADYIRSHEDSICKSIVNLLVTCPDSVSIRKELLIALKHVLNSDFRRGLFPLIDTLLEERVLIGTGRVCIETLRPLAYSLLAEMVHYVRGDLSLPQLSRIIYLFSRNMHDSSLTLVIHTTCARLMLNLVEPIYDKGVDQASMDEARILLGRILDAFVGKFGTFKRTIPQLLEEGEEGKERSNLRMKLEVPIQAVLNLQAPLEHSKEVNDYKNLIKTLVMGMKTIIWSITNAHMSRPQVSPPSHGVHQQVQISPSSNMPLPFKGLREDEVRKASGVLKSGVHCLALFKEKDEDRDMLQYFSQILAIMEPRDLMDMFSLCMPELFDCMITNTQLLHIFSTLLQAPKVLRPFTDVLINFLVSSKLDALKQPDTPAAKLVLQLFRFLFIAAAKASTECERILQPHIPVIMEACMKNATEVEKPLGYMHLLRNMFRSLNGAKFDTLLRDLIPSLQPCLNMLLSMLEGPTGEDMRDLTIELCLTLPARLSSLLPHIPRLMKPLVLALKGSGDLVSLGLRTLEFWIDSLNPDFLEPSMANVMSEVILALWSHLRPLPYPWGTKALQLLGKLGGRNRRFLKEPLALECKENPEHGLRLILTFEPSTPFLVPLDRFIHLAVAAVMQSGGMDAFYKKQALKFLRVCLVSLLNLRGNVTGEGVMPGMLGSLLISSVDPSSRRTETSDMKVDLGVKTKTQLMAERSVFKTLLVATIAATADPELQDAKDEFVINVCRHFAMLFHVDSSLPSSSSVTFGQHVGSSLSSSGNTGNRLRSSTTSNLKELDPLIFLDAVVDVLSSENRNHAKAALNCLNIFAETLLFLARAKHAGTVRGGPGTPMMVSSPSLNPVYSPPPSVRVPVFEQLLPRLLHCCYGTSWQAQMGGVMGLGALVGKVSVETLCIFQVRIVRGLIYVLKRLPIHANKEQEETSQVLTQVLRVVNNVDEANSEPRRQSFQGVVEFFAIELFNPNASTVVRKNVQSCLALLASRTGSEVSELLETLYQPFLQPLITRPLRSRNVEQQVGTVTALNFCLALRPPLLKLSPELVNFLQEALQVAEADETVWVTKLMSPKIVLTFNKLRTACIELLCTAMAWADLKTPAHAELRSKIISMFFKSLTCRTPEIVAVAKEGLRQVIQQQRMPKDLLQSSLRPILVNLAHTKSLTMPLLQGLARLLELLANWFNVTLGGKLFDHLKKWLEPEKLAQSQKSWKPGDEPKVAAAMIELFHLLPQAAGKFLDELVTLVIDLEGALPPGQFYSEINSPYRLPLTKFLNRYATDAVDYFLARLSHPKYFRRFMYIICSDAGQPLREELSKSPQKILTNAFPQFVPQAEGSAAQPSSMNNEGLTGPISDSFASQPSSSAATSSDGYFHGLELISTLVKLMPDWLHNNRVVFDTLLLAWKSPARIARLQNEQELSLLQVMESKWLVKCFLNYLRHDKTEVGALFDMLSIFLFHSRIDYSFLKEFYVIEVAEGYAPNLKKAILTHFLSIFQSKQYGQDHLVVAMQILILPMLAHSFQNGQSWEVVDPSIIKTIVEKLLDPPEEVSAEYDEPLRIELLQLATLLLKYLQNDLVHHRKELIKFGWNHLKREDNSSKQWAFVNVCHFLEAYQAPEKIILQVFIALLRTCQPENKLLVKQALDTLMPALPRRLPPGDTRVPIWIRYTKKILVEEGHSIPNMIHIFQLIVRHSDLFYSCRAQFVPQMVNSLSRLGLPYNTTPENRRLAIELAGLVVAWERQRQNEMKVVQETDVHNQMTELFNPTAVSADSKRPSTDVSAFPDDLSKRVKVEPGLQSLCVMSPSGPSSIPNIETPGSSGQPDEEYKPNAAMEEMIITFLIRVALVIEPKDKESTSMYKQALDLLTQALEVWPNANVKFNYLEKLLGNLTPSQSKDPATALAQGLDVMNKVLEKQPRLFIRNNINHISQILEPCFNNKMMDAGKSLCSLLKMVVSAFPVEATTTPQEVKMLYQRVAELIQKHLAAVTTPQISLEVSNANSIISFSLFILKSLAEVQKNFVDPFIPLLLRVLQRLARDMGSSAGSHIRQAQRADIDSSASSRATADSSTIISNMKCLLQLISERVMQSAEYKRQIGQILHALLSEKGTDTSVLLCILDTVKKWIEDDYKLAPSGASSATLTQKEIVSYLQKLSLVDRKNFTPAALEEWDEKYLQLLYGVCADSTKFPLTLRQEVFQKVERQFMLGLRAKDPEVRQRFFMLYHESLGKTLFARLQFIIQIQDWEAVSDVFWLKQGLDLILAILVENEPITLAPNSARVPPLMVRGVGPERSPMQQQQQATDPADCSDGASLSFDSLTAKHAQFLTEMCKLQVADLVIPLRELAYTDANVAYHIWVLVFPIVWVTLQKEEQVALAKPMIALLSKDYHKRQQGSRPNVVQALLEGLHLSHPQPRMPSELIKYIGKTFNAWHISLALLENHVMLFMNEAKCSESLAELYRLLNEEDMRCGLWKRRSITAETRAGLSLVQHGYWQRAQSLFYQAMIKATQGTYNNTVPKAEMCLWEEQWLSCASQLSQWDVLADFGKSVENYEILLDCLWKVPDWAYMKENVIPKAQVEETPKLRLVQAFFSLHDRNANGVGDIVSKGVELALENWWQLPEMSVQSRMPLLQQFQQLVEVQESARILVDIANGNKQPSGNSGSNSHNAFADLKDILETWRLRTPNEWDNMTIWYDLLQWRNEMYNAVIDAFKDYAQTNPQLHHLGYRDKAWNVNKLAHIARKQGLHDVCVSILDKMYGHSTMEVQEAFVKIREQAKAYLEMKGELISGLTLINNTNLDYFPVKHKAEIFRLKGDFLLKMNDCENANIAYSNAISLYKHLPKGWISWGNYCDMIYKETHEEVWLEYAVSCFFQGIKYGVSNSRGHLARILYLLSFDTPNETVGRALDKYLDQLPHWVWLSWIPQLLLSLQRSEAPHCKLVLLKIAQVYPQALYYWLRTYLMERRDVTHKAEYGRNFALAQRMQQAASVNSAGSQNLVDGNARAPNHLSSGNLTPESQVHQGGAQSAGGSSGPHEGGNSQGQETERSAAEGGAGTTSHDQPPQSSVASEGSQIPLRRSGGAGALSWVAAAASAFEAAKDIMEALRNKHNNLANELEYLLSEIGSRFVTLPEERLLAVVNALLHRCYKYPTATTGEVPQSLKKELSGVCRACFSQDAVNKHVDFVKEYKQDFERDLDPESTATFPATLAELTERLKHWKNVLQSNVEDRFPAVLKLEEESKVLRDFHVVDVEVPGQYFTDQEVAPDHTIKLDRVGPDIPIVRRHGSSFRRLTLIGSDGSQRHFIVQTSLTPNARSDERMLQLFRVLNKMFDKHKEARRRHLTIHTPIIIPVWSQVRMVEDDVMYSTFLEVYEINCARHNREADTPITNFKEQLNQAISGQYPPEEIVNLRLQAYNEITKNVVNDNVFSQYMYKTLPSGNHLWTFKKQFAIQLALSCFMSYMLQIGGRSPNKILFAKNTGKIFQTDFHPAYDPNGMIEFNEPVPFRLTRNMQAFFSHFGVEGLIVSAMCAAAQSVVSPKQTQHIWYHLAMFFRDELLSWSWRRPLGIPSVPVAAGMINPLDFEQKVTTNVEHVISRIKGIAPQVLSEGEENATEPPQSVQRGVTELVEAALSPRNLCMMDPTWHPWF</sequence>
<evidence type="ECO:0000259" key="5">
    <source>
        <dbReference type="PROSITE" id="PS51189"/>
    </source>
</evidence>
<dbReference type="InterPro" id="IPR003151">
    <property type="entry name" value="PIK-rel_kinase_FAT"/>
</dbReference>
<dbReference type="InterPro" id="IPR046805">
    <property type="entry name" value="Tra1_ring"/>
</dbReference>
<comment type="similarity">
    <text evidence="1">Belongs to the PI3/PI4-kinase family. TRA1 subfamily.</text>
</comment>
<dbReference type="SMART" id="SM00146">
    <property type="entry name" value="PI3Kc"/>
    <property type="match status" value="1"/>
</dbReference>
<dbReference type="Pfam" id="PF00454">
    <property type="entry name" value="PI3_PI4_kinase"/>
    <property type="match status" value="1"/>
</dbReference>
<evidence type="ECO:0000256" key="2">
    <source>
        <dbReference type="SAM" id="Coils"/>
    </source>
</evidence>
<dbReference type="InterPro" id="IPR011989">
    <property type="entry name" value="ARM-like"/>
</dbReference>
<gene>
    <name evidence="8" type="primary">LOC109723843</name>
</gene>
<dbReference type="GO" id="GO:0000124">
    <property type="term" value="C:SAGA complex"/>
    <property type="evidence" value="ECO:0007669"/>
    <property type="project" value="TreeGrafter"/>
</dbReference>
<dbReference type="FunFam" id="1.10.1070.11:FF:000026">
    <property type="entry name" value="Phosphotransferases/inositol or phosphatidylinositol kinase"/>
    <property type="match status" value="1"/>
</dbReference>
<proteinExistence type="inferred from homology"/>
<evidence type="ECO:0000256" key="1">
    <source>
        <dbReference type="ARBA" id="ARBA00007234"/>
    </source>
</evidence>
<organism evidence="7 8">
    <name type="scientific">Ananas comosus</name>
    <name type="common">Pineapple</name>
    <name type="synonym">Ananas ananas</name>
    <dbReference type="NCBI Taxonomy" id="4615"/>
    <lineage>
        <taxon>Eukaryota</taxon>
        <taxon>Viridiplantae</taxon>
        <taxon>Streptophyta</taxon>
        <taxon>Embryophyta</taxon>
        <taxon>Tracheophyta</taxon>
        <taxon>Spermatophyta</taxon>
        <taxon>Magnoliopsida</taxon>
        <taxon>Liliopsida</taxon>
        <taxon>Poales</taxon>
        <taxon>Bromeliaceae</taxon>
        <taxon>Bromelioideae</taxon>
        <taxon>Ananas</taxon>
    </lineage>
</organism>
<dbReference type="PROSITE" id="PS50290">
    <property type="entry name" value="PI3_4_KINASE_3"/>
    <property type="match status" value="1"/>
</dbReference>
<feature type="region of interest" description="Disordered" evidence="3">
    <location>
        <begin position="3250"/>
        <end position="3334"/>
    </location>
</feature>
<keyword evidence="2" id="KW-0175">Coiled coil</keyword>
<dbReference type="InterPro" id="IPR003152">
    <property type="entry name" value="FATC_dom"/>
</dbReference>
<dbReference type="Pfam" id="PF20175">
    <property type="entry name" value="Tra1_central"/>
    <property type="match status" value="1"/>
</dbReference>
<feature type="compositionally biased region" description="Polar residues" evidence="3">
    <location>
        <begin position="3315"/>
        <end position="3331"/>
    </location>
</feature>
<feature type="coiled-coil region" evidence="2">
    <location>
        <begin position="3354"/>
        <end position="3381"/>
    </location>
</feature>
<feature type="compositionally biased region" description="Polar residues" evidence="3">
    <location>
        <begin position="3267"/>
        <end position="3280"/>
    </location>
</feature>
<dbReference type="PANTHER" id="PTHR11139:SF1">
    <property type="entry name" value="TRANSFORMATION_TRANSCRIPTION DOMAIN-ASSOCIATED PROTEIN"/>
    <property type="match status" value="1"/>
</dbReference>
<dbReference type="GO" id="GO:0006281">
    <property type="term" value="P:DNA repair"/>
    <property type="evidence" value="ECO:0007669"/>
    <property type="project" value="TreeGrafter"/>
</dbReference>
<dbReference type="InterPro" id="IPR014009">
    <property type="entry name" value="PIK_FAT"/>
</dbReference>
<dbReference type="PANTHER" id="PTHR11139">
    <property type="entry name" value="ATAXIA TELANGIECTASIA MUTATED ATM -RELATED"/>
    <property type="match status" value="1"/>
</dbReference>
<evidence type="ECO:0000313" key="7">
    <source>
        <dbReference type="Proteomes" id="UP000515123"/>
    </source>
</evidence>
<dbReference type="PROSITE" id="PS51190">
    <property type="entry name" value="FATC"/>
    <property type="match status" value="1"/>
</dbReference>
<evidence type="ECO:0000259" key="6">
    <source>
        <dbReference type="PROSITE" id="PS51190"/>
    </source>
</evidence>
<dbReference type="SUPFAM" id="SSF48371">
    <property type="entry name" value="ARM repeat"/>
    <property type="match status" value="3"/>
</dbReference>
<keyword evidence="7" id="KW-1185">Reference proteome</keyword>
<evidence type="ECO:0000256" key="3">
    <source>
        <dbReference type="SAM" id="MobiDB-lite"/>
    </source>
</evidence>
<reference evidence="7" key="1">
    <citation type="journal article" date="2015" name="Nat. Genet.">
        <title>The pineapple genome and the evolution of CAM photosynthesis.</title>
        <authorList>
            <person name="Ming R."/>
            <person name="VanBuren R."/>
            <person name="Wai C.M."/>
            <person name="Tang H."/>
            <person name="Schatz M.C."/>
            <person name="Bowers J.E."/>
            <person name="Lyons E."/>
            <person name="Wang M.L."/>
            <person name="Chen J."/>
            <person name="Biggers E."/>
            <person name="Zhang J."/>
            <person name="Huang L."/>
            <person name="Zhang L."/>
            <person name="Miao W."/>
            <person name="Zhang J."/>
            <person name="Ye Z."/>
            <person name="Miao C."/>
            <person name="Lin Z."/>
            <person name="Wang H."/>
            <person name="Zhou H."/>
            <person name="Yim W.C."/>
            <person name="Priest H.D."/>
            <person name="Zheng C."/>
            <person name="Woodhouse M."/>
            <person name="Edger P.P."/>
            <person name="Guyot R."/>
            <person name="Guo H.B."/>
            <person name="Guo H."/>
            <person name="Zheng G."/>
            <person name="Singh R."/>
            <person name="Sharma A."/>
            <person name="Min X."/>
            <person name="Zheng Y."/>
            <person name="Lee H."/>
            <person name="Gurtowski J."/>
            <person name="Sedlazeck F.J."/>
            <person name="Harkess A."/>
            <person name="McKain M.R."/>
            <person name="Liao Z."/>
            <person name="Fang J."/>
            <person name="Liu J."/>
            <person name="Zhang X."/>
            <person name="Zhang Q."/>
            <person name="Hu W."/>
            <person name="Qin Y."/>
            <person name="Wang K."/>
            <person name="Chen L.Y."/>
            <person name="Shirley N."/>
            <person name="Lin Y.R."/>
            <person name="Liu L.Y."/>
            <person name="Hernandez A.G."/>
            <person name="Wright C.L."/>
            <person name="Bulone V."/>
            <person name="Tuskan G.A."/>
            <person name="Heath K."/>
            <person name="Zee F."/>
            <person name="Moore P.H."/>
            <person name="Sunkar R."/>
            <person name="Leebens-Mack J.H."/>
            <person name="Mockler T."/>
            <person name="Bennetzen J.L."/>
            <person name="Freeling M."/>
            <person name="Sankoff D."/>
            <person name="Paterson A.H."/>
            <person name="Zhu X."/>
            <person name="Yang X."/>
            <person name="Smith J.A."/>
            <person name="Cushman J.C."/>
            <person name="Paull R.E."/>
            <person name="Yu Q."/>
        </authorList>
    </citation>
    <scope>NUCLEOTIDE SEQUENCE [LARGE SCALE GENOMIC DNA]</scope>
    <source>
        <strain evidence="7">cv. F153</strain>
    </source>
</reference>
<feature type="domain" description="PI3K/PI4K catalytic" evidence="4">
    <location>
        <begin position="3534"/>
        <end position="3860"/>
    </location>
</feature>
<reference evidence="8" key="2">
    <citation type="submission" date="2025-08" db="UniProtKB">
        <authorList>
            <consortium name="RefSeq"/>
        </authorList>
    </citation>
    <scope>IDENTIFICATION</scope>
    <source>
        <tissue evidence="8">Leaf</tissue>
    </source>
</reference>
<feature type="domain" description="FAT" evidence="5">
    <location>
        <begin position="2683"/>
        <end position="3223"/>
    </location>
</feature>
<dbReference type="FunFam" id="1.25.10.10:FF:000294">
    <property type="entry name" value="Transformation/transcription domain associated protein"/>
    <property type="match status" value="1"/>
</dbReference>
<evidence type="ECO:0000259" key="4">
    <source>
        <dbReference type="PROSITE" id="PS50290"/>
    </source>
</evidence>
<dbReference type="SMART" id="SM01343">
    <property type="entry name" value="FATC"/>
    <property type="match status" value="1"/>
</dbReference>
<accession>A0A6P5GPD9</accession>
<dbReference type="GO" id="GO:0006355">
    <property type="term" value="P:regulation of DNA-templated transcription"/>
    <property type="evidence" value="ECO:0007669"/>
    <property type="project" value="TreeGrafter"/>
</dbReference>
<dbReference type="Gene3D" id="1.10.1070.11">
    <property type="entry name" value="Phosphatidylinositol 3-/4-kinase, catalytic domain"/>
    <property type="match status" value="1"/>
</dbReference>
<dbReference type="GeneID" id="109723843"/>
<dbReference type="GO" id="GO:0035267">
    <property type="term" value="C:NuA4 histone acetyltransferase complex"/>
    <property type="evidence" value="ECO:0007669"/>
    <property type="project" value="TreeGrafter"/>
</dbReference>
<dbReference type="Pfam" id="PF20206">
    <property type="entry name" value="Tra1_ring"/>
    <property type="match status" value="1"/>
</dbReference>
<dbReference type="InterPro" id="IPR036940">
    <property type="entry name" value="PI3/4_kinase_cat_sf"/>
</dbReference>
<dbReference type="SUPFAM" id="SSF56112">
    <property type="entry name" value="Protein kinase-like (PK-like)"/>
    <property type="match status" value="1"/>
</dbReference>
<dbReference type="Proteomes" id="UP000515123">
    <property type="component" value="Linkage group 18"/>
</dbReference>
<dbReference type="Pfam" id="PF02259">
    <property type="entry name" value="FAT"/>
    <property type="match status" value="1"/>
</dbReference>
<dbReference type="InterPro" id="IPR011009">
    <property type="entry name" value="Kinase-like_dom_sf"/>
</dbReference>
<dbReference type="InterPro" id="IPR046807">
    <property type="entry name" value="Tra1_central"/>
</dbReference>
<dbReference type="InterPro" id="IPR050517">
    <property type="entry name" value="DDR_Repair_Kinase"/>
</dbReference>
<dbReference type="InterPro" id="IPR000403">
    <property type="entry name" value="PI3/4_kinase_cat_dom"/>
</dbReference>
<dbReference type="RefSeq" id="XP_020107918.1">
    <property type="nucleotide sequence ID" value="XM_020252329.1"/>
</dbReference>
<feature type="region of interest" description="Disordered" evidence="3">
    <location>
        <begin position="158"/>
        <end position="187"/>
    </location>
</feature>
<feature type="domain" description="FATC" evidence="6">
    <location>
        <begin position="3873"/>
        <end position="3905"/>
    </location>
</feature>
<dbReference type="Gene3D" id="1.25.10.10">
    <property type="entry name" value="Leucine-rich Repeat Variant"/>
    <property type="match status" value="2"/>
</dbReference>
<dbReference type="GO" id="GO:0005634">
    <property type="term" value="C:nucleus"/>
    <property type="evidence" value="ECO:0007669"/>
    <property type="project" value="TreeGrafter"/>
</dbReference>